<keyword evidence="2" id="KW-1185">Reference proteome</keyword>
<proteinExistence type="predicted"/>
<evidence type="ECO:0000313" key="1">
    <source>
        <dbReference type="EMBL" id="KAH9796554.1"/>
    </source>
</evidence>
<reference evidence="2" key="1">
    <citation type="journal article" date="2023" name="Hortic. Res.">
        <title>A chromosome-level phased genome enabling allele-level studies in sweet orange: a case study on citrus Huanglongbing tolerance.</title>
        <authorList>
            <person name="Wu B."/>
            <person name="Yu Q."/>
            <person name="Deng Z."/>
            <person name="Duan Y."/>
            <person name="Luo F."/>
            <person name="Gmitter F. Jr."/>
        </authorList>
    </citation>
    <scope>NUCLEOTIDE SEQUENCE [LARGE SCALE GENOMIC DNA]</scope>
    <source>
        <strain evidence="2">cv. Valencia</strain>
    </source>
</reference>
<gene>
    <name evidence="1" type="ORF">KPL71_005570</name>
</gene>
<organism evidence="1 2">
    <name type="scientific">Citrus sinensis</name>
    <name type="common">Sweet orange</name>
    <name type="synonym">Citrus aurantium var. sinensis</name>
    <dbReference type="NCBI Taxonomy" id="2711"/>
    <lineage>
        <taxon>Eukaryota</taxon>
        <taxon>Viridiplantae</taxon>
        <taxon>Streptophyta</taxon>
        <taxon>Embryophyta</taxon>
        <taxon>Tracheophyta</taxon>
        <taxon>Spermatophyta</taxon>
        <taxon>Magnoliopsida</taxon>
        <taxon>eudicotyledons</taxon>
        <taxon>Gunneridae</taxon>
        <taxon>Pentapetalae</taxon>
        <taxon>rosids</taxon>
        <taxon>malvids</taxon>
        <taxon>Sapindales</taxon>
        <taxon>Rutaceae</taxon>
        <taxon>Aurantioideae</taxon>
        <taxon>Citrus</taxon>
    </lineage>
</organism>
<accession>A0ACB8NFD5</accession>
<evidence type="ECO:0000313" key="2">
    <source>
        <dbReference type="Proteomes" id="UP000829398"/>
    </source>
</evidence>
<dbReference type="EMBL" id="CM039171">
    <property type="protein sequence ID" value="KAH9796554.1"/>
    <property type="molecule type" value="Genomic_DNA"/>
</dbReference>
<sequence length="320" mass="34546">MTSSRLLLSFCTNILLQLVALTIAQVQDTALYSVCSSNQGNFTVNSTYQANLNHLLSSLTSNTKIDTGFFNISYGQNLDKVNAMGLCRGDVKPDSCRSCIATATLALPTRCPNQKEAIIWYDNCMLRYSNRFFFGNMEFGPRFSMYNLKNASDASTFNQAVKSLLDSLKIKAAPGDKFATGNANTSAGAGSQTIYALVQCTPDLSEQQCIDCLNNATELLPKCCDGRLGGRVIAPSCNFRYEIDRFYDVTADAPTTSPSPSPSPASLPPPPTPTPTPTADQPPASQDKSTNSATQKGKASPSTSATFVLVLVPLLFWQYL</sequence>
<name>A0ACB8NFD5_CITSI</name>
<comment type="caution">
    <text evidence="1">The sequence shown here is derived from an EMBL/GenBank/DDBJ whole genome shotgun (WGS) entry which is preliminary data.</text>
</comment>
<dbReference type="Proteomes" id="UP000829398">
    <property type="component" value="Chromosome 2"/>
</dbReference>
<protein>
    <submittedName>
        <fullName evidence="1">Cysteine-rich repeat secretory protein 38</fullName>
    </submittedName>
</protein>